<feature type="transmembrane region" description="Helical" evidence="8">
    <location>
        <begin position="490"/>
        <end position="507"/>
    </location>
</feature>
<dbReference type="PANTHER" id="PTHR11101:SF80">
    <property type="entry name" value="PHOSPHATE TRANSPORTER"/>
    <property type="match status" value="1"/>
</dbReference>
<dbReference type="GO" id="GO:0016020">
    <property type="term" value="C:membrane"/>
    <property type="evidence" value="ECO:0007669"/>
    <property type="project" value="UniProtKB-SubCell"/>
</dbReference>
<evidence type="ECO:0000256" key="5">
    <source>
        <dbReference type="ARBA" id="ARBA00022692"/>
    </source>
</evidence>
<keyword evidence="3" id="KW-0813">Transport</keyword>
<evidence type="ECO:0000256" key="1">
    <source>
        <dbReference type="ARBA" id="ARBA00004141"/>
    </source>
</evidence>
<protein>
    <submittedName>
        <fullName evidence="9">Sodium-dependent phosphate transporter 1</fullName>
    </submittedName>
</protein>
<evidence type="ECO:0000313" key="10">
    <source>
        <dbReference type="Proteomes" id="UP001152320"/>
    </source>
</evidence>
<sequence length="1020" mass="110140">MAELFFLDQGRVLWILIVGFFLTFVFSFAVGANSIANAFGTAVGSKVLSHFQAIILSAIFITLGAVVVGPAVANTVENGIVDINIYQSDPELLMLGQIAVVLACTMWVMIATTFKLPVAVTHSVVGAVVGFHLTAKGIGGLNWDSVVLIVLSWVTSPLLSGSLALVLYFIMLYSFIEKEHPFESGVKTLPVWYGSVVFINVISVLIQLQAYFDGYELPLYVSISVSAGCALLVAVFVWIIFVPRLTKESETENEALLRQEEKALPIDDTHENGVNILNKDILATEKDFANAAYIAKPEQPELSEPDNLQESPEVARLCSPLLVLSVIFSGFAYGSILVSAFPIEFGSTAVILIASNLGIPVSTTHCKIGAIAIVGYFSNGGLNYHYSLEGFLILHNGRFSNHSRPASALWTIVATVLKLPVAATHTVIGAVVGCHLMEIGFEGIHWNSLLYIGISWVTSPLLSGALALLVYSVVWITIVDKDTPLESGCWTLPVWFGAVVFINMLSVQLQLKSLFEGFFIPWYLSVLNSVACGVLAAVLVWYCLVPRLKKVNETENEALLNNGKKNILLENSKDAAYPNMGQESNLHAEVSQKDHSDSYAALESKADSSEVLKVGNLQENPDVARLCSPLLVVSVIFSAFAYGPILVSIAVAPLITLWDVYETRGVTYAIENPFWMFLYGSFALTLGFAVVGGGVTETIGEGITSLSPSSAFPIELGTTLVFLVASNLGIPISSSQSKIGAIAAVGCFSDEGVDFKLLWEIILAWIITLPVTTGTSAGFMALFQITYQYTETVFEDFYISWYVLIASSFGSGIVTAILVWFFLVPRLKRSNVTENEAISTDDLEYPHTGDTENTCSNVKQETDINVNTSDTDSANLPLLSESDQSELIQTDRVHDNLGVAKLCSPLLVVSATFSAYVYGSLLVRNVKLNNDLPNLGLRIGVKAFPIELGAAAVILVASNLGIPVATPHCKVGAIAAVGFYSEGDVNFKLVSKIFLAWVVTLPATTGLSAGLMMLFQIIYQ</sequence>
<dbReference type="PANTHER" id="PTHR11101">
    <property type="entry name" value="PHOSPHATE TRANSPORTER"/>
    <property type="match status" value="1"/>
</dbReference>
<feature type="transmembrane region" description="Helical" evidence="8">
    <location>
        <begin position="519"/>
        <end position="542"/>
    </location>
</feature>
<accession>A0A9Q0YEA7</accession>
<evidence type="ECO:0000256" key="4">
    <source>
        <dbReference type="ARBA" id="ARBA00022592"/>
    </source>
</evidence>
<evidence type="ECO:0000256" key="3">
    <source>
        <dbReference type="ARBA" id="ARBA00022448"/>
    </source>
</evidence>
<feature type="transmembrane region" description="Helical" evidence="8">
    <location>
        <begin position="321"/>
        <end position="343"/>
    </location>
</feature>
<keyword evidence="6 8" id="KW-1133">Transmembrane helix</keyword>
<feature type="transmembrane region" description="Helical" evidence="8">
    <location>
        <begin position="408"/>
        <end position="437"/>
    </location>
</feature>
<feature type="transmembrane region" description="Helical" evidence="8">
    <location>
        <begin position="116"/>
        <end position="134"/>
    </location>
</feature>
<dbReference type="EMBL" id="JAIZAY010000022">
    <property type="protein sequence ID" value="KAJ8021148.1"/>
    <property type="molecule type" value="Genomic_DNA"/>
</dbReference>
<dbReference type="Pfam" id="PF01384">
    <property type="entry name" value="PHO4"/>
    <property type="match status" value="4"/>
</dbReference>
<feature type="transmembrane region" description="Helical" evidence="8">
    <location>
        <begin position="92"/>
        <end position="110"/>
    </location>
</feature>
<keyword evidence="7 8" id="KW-0472">Membrane</keyword>
<organism evidence="9 10">
    <name type="scientific">Holothuria leucospilota</name>
    <name type="common">Black long sea cucumber</name>
    <name type="synonym">Mertensiothuria leucospilota</name>
    <dbReference type="NCBI Taxonomy" id="206669"/>
    <lineage>
        <taxon>Eukaryota</taxon>
        <taxon>Metazoa</taxon>
        <taxon>Echinodermata</taxon>
        <taxon>Eleutherozoa</taxon>
        <taxon>Echinozoa</taxon>
        <taxon>Holothuroidea</taxon>
        <taxon>Aspidochirotacea</taxon>
        <taxon>Aspidochirotida</taxon>
        <taxon>Holothuriidae</taxon>
        <taxon>Holothuria</taxon>
    </lineage>
</organism>
<dbReference type="GO" id="GO:0035435">
    <property type="term" value="P:phosphate ion transmembrane transport"/>
    <property type="evidence" value="ECO:0007669"/>
    <property type="project" value="TreeGrafter"/>
</dbReference>
<evidence type="ECO:0000313" key="9">
    <source>
        <dbReference type="EMBL" id="KAJ8021148.1"/>
    </source>
</evidence>
<name>A0A9Q0YEA7_HOLLE</name>
<feature type="transmembrane region" description="Helical" evidence="8">
    <location>
        <begin position="673"/>
        <end position="691"/>
    </location>
</feature>
<dbReference type="Proteomes" id="UP001152320">
    <property type="component" value="Chromosome 22"/>
</dbReference>
<feature type="transmembrane region" description="Helical" evidence="8">
    <location>
        <begin position="146"/>
        <end position="171"/>
    </location>
</feature>
<keyword evidence="4" id="KW-0592">Phosphate transport</keyword>
<reference evidence="9" key="1">
    <citation type="submission" date="2021-10" db="EMBL/GenBank/DDBJ databases">
        <title>Tropical sea cucumber genome reveals ecological adaptation and Cuvierian tubules defense mechanism.</title>
        <authorList>
            <person name="Chen T."/>
        </authorList>
    </citation>
    <scope>NUCLEOTIDE SEQUENCE</scope>
    <source>
        <strain evidence="9">Nanhai2018</strain>
        <tissue evidence="9">Muscle</tissue>
    </source>
</reference>
<dbReference type="AlphaFoldDB" id="A0A9Q0YEA7"/>
<feature type="transmembrane region" description="Helical" evidence="8">
    <location>
        <begin position="902"/>
        <end position="923"/>
    </location>
</feature>
<feature type="transmembrane region" description="Helical" evidence="8">
    <location>
        <begin position="449"/>
        <end position="478"/>
    </location>
</feature>
<dbReference type="OrthoDB" id="260807at2759"/>
<comment type="caution">
    <text evidence="9">The sequence shown here is derived from an EMBL/GenBank/DDBJ whole genome shotgun (WGS) entry which is preliminary data.</text>
</comment>
<evidence type="ECO:0000256" key="8">
    <source>
        <dbReference type="SAM" id="Phobius"/>
    </source>
</evidence>
<feature type="transmembrane region" description="Helical" evidence="8">
    <location>
        <begin position="51"/>
        <end position="72"/>
    </location>
</feature>
<evidence type="ECO:0000256" key="7">
    <source>
        <dbReference type="ARBA" id="ARBA00023136"/>
    </source>
</evidence>
<dbReference type="InterPro" id="IPR001204">
    <property type="entry name" value="Phos_transporter"/>
</dbReference>
<feature type="transmembrane region" description="Helical" evidence="8">
    <location>
        <begin position="994"/>
        <end position="1019"/>
    </location>
</feature>
<feature type="transmembrane region" description="Helical" evidence="8">
    <location>
        <begin position="12"/>
        <end position="31"/>
    </location>
</feature>
<gene>
    <name evidence="9" type="ORF">HOLleu_40937</name>
</gene>
<feature type="transmembrane region" description="Helical" evidence="8">
    <location>
        <begin position="799"/>
        <end position="823"/>
    </location>
</feature>
<evidence type="ECO:0000256" key="2">
    <source>
        <dbReference type="ARBA" id="ARBA00009916"/>
    </source>
</evidence>
<feature type="transmembrane region" description="Helical" evidence="8">
    <location>
        <begin position="630"/>
        <end position="661"/>
    </location>
</feature>
<comment type="subcellular location">
    <subcellularLocation>
        <location evidence="1">Membrane</location>
        <topology evidence="1">Multi-pass membrane protein</topology>
    </subcellularLocation>
</comment>
<keyword evidence="5 8" id="KW-0812">Transmembrane</keyword>
<evidence type="ECO:0000256" key="6">
    <source>
        <dbReference type="ARBA" id="ARBA00022989"/>
    </source>
</evidence>
<dbReference type="GO" id="GO:0005315">
    <property type="term" value="F:phosphate transmembrane transporter activity"/>
    <property type="evidence" value="ECO:0007669"/>
    <property type="project" value="InterPro"/>
</dbReference>
<feature type="transmembrane region" description="Helical" evidence="8">
    <location>
        <begin position="762"/>
        <end position="787"/>
    </location>
</feature>
<feature type="transmembrane region" description="Helical" evidence="8">
    <location>
        <begin position="219"/>
        <end position="241"/>
    </location>
</feature>
<keyword evidence="10" id="KW-1185">Reference proteome</keyword>
<comment type="similarity">
    <text evidence="2">Belongs to the inorganic phosphate transporter (PiT) (TC 2.A.20) family.</text>
</comment>
<feature type="transmembrane region" description="Helical" evidence="8">
    <location>
        <begin position="191"/>
        <end position="212"/>
    </location>
</feature>
<proteinExistence type="inferred from homology"/>